<name>A0ABY6B8P2_9GAMM</name>
<gene>
    <name evidence="2" type="ORF">N4264_14050</name>
</gene>
<evidence type="ECO:0000313" key="3">
    <source>
        <dbReference type="Proteomes" id="UP001064632"/>
    </source>
</evidence>
<protein>
    <recommendedName>
        <fullName evidence="4">CNP1-like family protein</fullName>
    </recommendedName>
</protein>
<accession>A0ABY6B8P2</accession>
<dbReference type="RefSeq" id="WP_261692876.1">
    <property type="nucleotide sequence ID" value="NZ_CP104694.1"/>
</dbReference>
<evidence type="ECO:0000313" key="2">
    <source>
        <dbReference type="EMBL" id="UXI65881.1"/>
    </source>
</evidence>
<dbReference type="EMBL" id="CP104694">
    <property type="protein sequence ID" value="UXI65881.1"/>
    <property type="molecule type" value="Genomic_DNA"/>
</dbReference>
<feature type="chain" id="PRO_5046525957" description="CNP1-like family protein" evidence="1">
    <location>
        <begin position="21"/>
        <end position="186"/>
    </location>
</feature>
<evidence type="ECO:0008006" key="4">
    <source>
        <dbReference type="Google" id="ProtNLM"/>
    </source>
</evidence>
<sequence length="186" mass="20468">MAIRSTAVALFMASGAIGTAWPSAAGACRIMQHHPGPSYVQPTPEEAARRVAETIATKTRRMMEILGKGDTVFVGIAERTEEGEGDARKTRFRIVERIAGRLWGRFATIHWTEYVMDDGCESHWNGYQMQMTYLIVTSKGRPILGRPLDNPDLPELFTFEAAVDVARKAAKAGLVGESKNKNGTSR</sequence>
<keyword evidence="1" id="KW-0732">Signal</keyword>
<organism evidence="2 3">
    <name type="scientific">Tahibacter amnicola</name>
    <dbReference type="NCBI Taxonomy" id="2976241"/>
    <lineage>
        <taxon>Bacteria</taxon>
        <taxon>Pseudomonadati</taxon>
        <taxon>Pseudomonadota</taxon>
        <taxon>Gammaproteobacteria</taxon>
        <taxon>Lysobacterales</taxon>
        <taxon>Rhodanobacteraceae</taxon>
        <taxon>Tahibacter</taxon>
    </lineage>
</organism>
<dbReference type="PROSITE" id="PS51257">
    <property type="entry name" value="PROKAR_LIPOPROTEIN"/>
    <property type="match status" value="1"/>
</dbReference>
<proteinExistence type="predicted"/>
<dbReference type="Proteomes" id="UP001064632">
    <property type="component" value="Chromosome"/>
</dbReference>
<keyword evidence="3" id="KW-1185">Reference proteome</keyword>
<evidence type="ECO:0000256" key="1">
    <source>
        <dbReference type="SAM" id="SignalP"/>
    </source>
</evidence>
<feature type="signal peptide" evidence="1">
    <location>
        <begin position="1"/>
        <end position="20"/>
    </location>
</feature>
<reference evidence="2" key="1">
    <citation type="submission" date="2022-09" db="EMBL/GenBank/DDBJ databases">
        <title>Tahibacter sp. nov., isolated from a fresh water.</title>
        <authorList>
            <person name="Baek J.H."/>
            <person name="Lee J.K."/>
            <person name="Kim J.M."/>
            <person name="Jeon C.O."/>
        </authorList>
    </citation>
    <scope>NUCLEOTIDE SEQUENCE</scope>
    <source>
        <strain evidence="2">W38</strain>
    </source>
</reference>